<dbReference type="GeneID" id="55535704"/>
<dbReference type="Proteomes" id="UP000236649">
    <property type="component" value="Chromosome 4"/>
</dbReference>
<evidence type="ECO:0000313" key="1">
    <source>
        <dbReference type="EMBL" id="AUT75750.1"/>
    </source>
</evidence>
<dbReference type="AlphaFoldDB" id="A0AAN1JL40"/>
<proteinExistence type="predicted"/>
<dbReference type="RefSeq" id="WP_103154056.1">
    <property type="nucleotide sequence ID" value="NZ_CP026108.1"/>
</dbReference>
<name>A0AAN1JL40_9BURK</name>
<dbReference type="EMBL" id="CP026108">
    <property type="protein sequence ID" value="AUT75750.1"/>
    <property type="molecule type" value="Genomic_DNA"/>
</dbReference>
<dbReference type="KEGG" id="phs:C2L64_46340"/>
<evidence type="ECO:0000313" key="2">
    <source>
        <dbReference type="Proteomes" id="UP000236649"/>
    </source>
</evidence>
<sequence>MLCILFLLVCDHAAIDPDYTVRSGQTPSRAAARNRDFVATDEIKSDGTAVITAFQNKYLTRRGGRSAVDFCPQDAPAMFEQLTGALLMLPVFRTTLMGG</sequence>
<gene>
    <name evidence="1" type="ORF">C2L64_46340</name>
</gene>
<organism evidence="1 2">
    <name type="scientific">Paraburkholderia hospita</name>
    <dbReference type="NCBI Taxonomy" id="169430"/>
    <lineage>
        <taxon>Bacteria</taxon>
        <taxon>Pseudomonadati</taxon>
        <taxon>Pseudomonadota</taxon>
        <taxon>Betaproteobacteria</taxon>
        <taxon>Burkholderiales</taxon>
        <taxon>Burkholderiaceae</taxon>
        <taxon>Paraburkholderia</taxon>
    </lineage>
</organism>
<accession>A0AAN1JL40</accession>
<protein>
    <submittedName>
        <fullName evidence="1">Uncharacterized protein</fullName>
    </submittedName>
</protein>
<reference evidence="1 2" key="1">
    <citation type="submission" date="2018-01" db="EMBL/GenBank/DDBJ databases">
        <title>Species boundaries and ecological features among Paraburkholderia terrae DSMZ17804T, P. hospita DSMZ17164T and P. caribensis DSMZ13236T.</title>
        <authorList>
            <person name="Pratama A.A."/>
        </authorList>
    </citation>
    <scope>NUCLEOTIDE SEQUENCE [LARGE SCALE GENOMIC DNA]</scope>
    <source>
        <strain evidence="1 2">DSM 17164</strain>
    </source>
</reference>